<keyword evidence="2" id="KW-0004">4Fe-4S</keyword>
<dbReference type="PANTHER" id="PTHR43273">
    <property type="entry name" value="ANAEROBIC SULFATASE-MATURATING ENZYME HOMOLOG ASLB-RELATED"/>
    <property type="match status" value="1"/>
</dbReference>
<dbReference type="SFLD" id="SFLDG01386">
    <property type="entry name" value="main_SPASM_domain-containing"/>
    <property type="match status" value="1"/>
</dbReference>
<dbReference type="SFLD" id="SFLDG01067">
    <property type="entry name" value="SPASM/twitch_domain_containing"/>
    <property type="match status" value="1"/>
</dbReference>
<evidence type="ECO:0000256" key="3">
    <source>
        <dbReference type="ARBA" id="ARBA00022691"/>
    </source>
</evidence>
<organism evidence="8 9">
    <name type="scientific">Schinkia azotoformans MEV2011</name>
    <dbReference type="NCBI Taxonomy" id="1348973"/>
    <lineage>
        <taxon>Bacteria</taxon>
        <taxon>Bacillati</taxon>
        <taxon>Bacillota</taxon>
        <taxon>Bacilli</taxon>
        <taxon>Bacillales</taxon>
        <taxon>Bacillaceae</taxon>
        <taxon>Calidifontibacillus/Schinkia group</taxon>
        <taxon>Schinkia</taxon>
    </lineage>
</organism>
<evidence type="ECO:0000256" key="6">
    <source>
        <dbReference type="ARBA" id="ARBA00023014"/>
    </source>
</evidence>
<sequence length="486" mass="54739">MQPINTTKESILKVTNALYFEVDEKTYIYHGLSGIITEFDSVSAKVLNTFQQNETLTRTEIIEKLQGEIDEKTIEQVIDEFIQMEVITENHVKGVHSQTPGIPVGEKWPVQTLVLHLINECNLSCTYCYAGGGDYGKPMKTMTMETAEKAIDFLVKESKDRPTISVVLFGGEPTMNWPLLKRIVSYGKKAAEKASKTIDFSMTTNGTLLNEERIKFLAMNNIGVTVSMDGPEEWQDKFRIFNNGTGSYEIVLKNAKKLIEMRPKKPVAVRVTVNKGFPSVKDLFYHFMDIGFHEVGFAPVSAQDEAFALNSPELWRLLDDFEQLTEDFVQAAIQDQYLGFSNLVNILVELHSGVNKGFACGAGLGFMAVSPSGDLFLCHRFNEQQEYKMGDIFNGINQDFQKKLLGSLHVDNKTTCSSCALKHTCSGGCYYEALEQMGEITSPNLHYCGWQYRWYKIGLNAYVRIMKENPTFIDRIAGLTPICHTS</sequence>
<dbReference type="InterPro" id="IPR007197">
    <property type="entry name" value="rSAM"/>
</dbReference>
<keyword evidence="5" id="KW-0408">Iron</keyword>
<evidence type="ECO:0000256" key="5">
    <source>
        <dbReference type="ARBA" id="ARBA00023004"/>
    </source>
</evidence>
<dbReference type="SFLD" id="SFLDS00029">
    <property type="entry name" value="Radical_SAM"/>
    <property type="match status" value="1"/>
</dbReference>
<dbReference type="GO" id="GO:0032324">
    <property type="term" value="P:molybdopterin cofactor biosynthetic process"/>
    <property type="evidence" value="ECO:0007669"/>
    <property type="project" value="UniProtKB-ARBA"/>
</dbReference>
<proteinExistence type="predicted"/>
<dbReference type="GO" id="GO:0046872">
    <property type="term" value="F:metal ion binding"/>
    <property type="evidence" value="ECO:0007669"/>
    <property type="project" value="UniProtKB-KW"/>
</dbReference>
<dbReference type="GO" id="GO:0016491">
    <property type="term" value="F:oxidoreductase activity"/>
    <property type="evidence" value="ECO:0007669"/>
    <property type="project" value="InterPro"/>
</dbReference>
<dbReference type="InterPro" id="IPR006638">
    <property type="entry name" value="Elp3/MiaA/NifB-like_rSAM"/>
</dbReference>
<evidence type="ECO:0000313" key="9">
    <source>
        <dbReference type="Proteomes" id="UP000027936"/>
    </source>
</evidence>
<evidence type="ECO:0000256" key="1">
    <source>
        <dbReference type="ARBA" id="ARBA00001966"/>
    </source>
</evidence>
<dbReference type="SFLD" id="SFLDG01384">
    <property type="entry name" value="thioether_bond_formation_requi"/>
    <property type="match status" value="1"/>
</dbReference>
<dbReference type="Gene3D" id="3.20.20.70">
    <property type="entry name" value="Aldolase class I"/>
    <property type="match status" value="1"/>
</dbReference>
<dbReference type="GO" id="GO:0051539">
    <property type="term" value="F:4 iron, 4 sulfur cluster binding"/>
    <property type="evidence" value="ECO:0007669"/>
    <property type="project" value="UniProtKB-KW"/>
</dbReference>
<dbReference type="PROSITE" id="PS51918">
    <property type="entry name" value="RADICAL_SAM"/>
    <property type="match status" value="1"/>
</dbReference>
<dbReference type="NCBIfam" id="TIGR04085">
    <property type="entry name" value="rSAM_more_4Fe4S"/>
    <property type="match status" value="1"/>
</dbReference>
<dbReference type="PANTHER" id="PTHR43273:SF8">
    <property type="entry name" value="RADICAL SAM DOMAIN PROTEIN"/>
    <property type="match status" value="1"/>
</dbReference>
<dbReference type="InterPro" id="IPR013785">
    <property type="entry name" value="Aldolase_TIM"/>
</dbReference>
<comment type="cofactor">
    <cofactor evidence="1">
        <name>[4Fe-4S] cluster</name>
        <dbReference type="ChEBI" id="CHEBI:49883"/>
    </cofactor>
</comment>
<comment type="caution">
    <text evidence="8">The sequence shown here is derived from an EMBL/GenBank/DDBJ whole genome shotgun (WGS) entry which is preliminary data.</text>
</comment>
<dbReference type="AlphaFoldDB" id="A0A072NPU8"/>
<dbReference type="SUPFAM" id="SSF102114">
    <property type="entry name" value="Radical SAM enzymes"/>
    <property type="match status" value="1"/>
</dbReference>
<dbReference type="InterPro" id="IPR000385">
    <property type="entry name" value="MoaA_NifB_PqqE_Fe-S-bd_CS"/>
</dbReference>
<evidence type="ECO:0000256" key="2">
    <source>
        <dbReference type="ARBA" id="ARBA00022485"/>
    </source>
</evidence>
<dbReference type="OrthoDB" id="9808591at2"/>
<keyword evidence="4" id="KW-0479">Metal-binding</keyword>
<reference evidence="8 9" key="1">
    <citation type="submission" date="2014-04" db="EMBL/GenBank/DDBJ databases">
        <title>Draft genome sequence of Bacillus azotoformans MEV2011, a (co-) denitrifying strain unable to grow in the presence of oxygen.</title>
        <authorList>
            <person name="Nielsen M."/>
            <person name="Schreiber L."/>
            <person name="Finster K."/>
            <person name="Schramm A."/>
        </authorList>
    </citation>
    <scope>NUCLEOTIDE SEQUENCE [LARGE SCALE GENOMIC DNA]</scope>
    <source>
        <strain evidence="8 9">MEV2011</strain>
    </source>
</reference>
<dbReference type="InterPro" id="IPR023885">
    <property type="entry name" value="4Fe4S-binding_SPASM_dom"/>
</dbReference>
<dbReference type="PATRIC" id="fig|1348973.3.peg.1006"/>
<gene>
    <name evidence="8" type="ORF">M670_01033</name>
</gene>
<feature type="domain" description="Radical SAM core" evidence="7">
    <location>
        <begin position="107"/>
        <end position="341"/>
    </location>
</feature>
<dbReference type="EMBL" id="JJRY01000003">
    <property type="protein sequence ID" value="KEF39272.1"/>
    <property type="molecule type" value="Genomic_DNA"/>
</dbReference>
<evidence type="ECO:0000256" key="4">
    <source>
        <dbReference type="ARBA" id="ARBA00022723"/>
    </source>
</evidence>
<dbReference type="PROSITE" id="PS01305">
    <property type="entry name" value="MOAA_NIFB_PQQE"/>
    <property type="match status" value="1"/>
</dbReference>
<keyword evidence="6" id="KW-0411">Iron-sulfur</keyword>
<evidence type="ECO:0000313" key="8">
    <source>
        <dbReference type="EMBL" id="KEF39272.1"/>
    </source>
</evidence>
<dbReference type="Pfam" id="PF04055">
    <property type="entry name" value="Radical_SAM"/>
    <property type="match status" value="1"/>
</dbReference>
<dbReference type="Proteomes" id="UP000027936">
    <property type="component" value="Unassembled WGS sequence"/>
</dbReference>
<dbReference type="InterPro" id="IPR058240">
    <property type="entry name" value="rSAM_sf"/>
</dbReference>
<evidence type="ECO:0000259" key="7">
    <source>
        <dbReference type="PROSITE" id="PS51918"/>
    </source>
</evidence>
<name>A0A072NPU8_SCHAZ</name>
<keyword evidence="3" id="KW-0949">S-adenosyl-L-methionine</keyword>
<dbReference type="SMART" id="SM00729">
    <property type="entry name" value="Elp3"/>
    <property type="match status" value="1"/>
</dbReference>
<dbReference type="RefSeq" id="WP_035193850.1">
    <property type="nucleotide sequence ID" value="NZ_JJRY01000003.1"/>
</dbReference>
<dbReference type="CDD" id="cd01335">
    <property type="entry name" value="Radical_SAM"/>
    <property type="match status" value="1"/>
</dbReference>
<protein>
    <submittedName>
        <fullName evidence="8">Radical SAM additional 4Fe4S-binding SPASM domain</fullName>
    </submittedName>
</protein>
<accession>A0A072NPU8</accession>
<dbReference type="InterPro" id="IPR023867">
    <property type="entry name" value="Sulphatase_maturase_rSAM"/>
</dbReference>